<reference evidence="3" key="1">
    <citation type="submission" date="2011-05" db="EMBL/GenBank/DDBJ databases">
        <authorList>
            <person name="Richards S.R."/>
            <person name="Qu J."/>
            <person name="Jiang H."/>
            <person name="Jhangiani S.N."/>
            <person name="Agravi P."/>
            <person name="Goodspeed R."/>
            <person name="Gross S."/>
            <person name="Mandapat C."/>
            <person name="Jackson L."/>
            <person name="Mathew T."/>
            <person name="Pu L."/>
            <person name="Thornton R."/>
            <person name="Saada N."/>
            <person name="Wilczek-Boney K.B."/>
            <person name="Lee S."/>
            <person name="Kovar C."/>
            <person name="Wu Y."/>
            <person name="Scherer S.E."/>
            <person name="Worley K.C."/>
            <person name="Muzny D.M."/>
            <person name="Gibbs R."/>
        </authorList>
    </citation>
    <scope>NUCLEOTIDE SEQUENCE</scope>
    <source>
        <strain evidence="3">Brora</strain>
    </source>
</reference>
<keyword evidence="3" id="KW-1185">Reference proteome</keyword>
<dbReference type="EMBL" id="JH431975">
    <property type="status" value="NOT_ANNOTATED_CDS"/>
    <property type="molecule type" value="Genomic_DNA"/>
</dbReference>
<evidence type="ECO:0000313" key="2">
    <source>
        <dbReference type="EnsemblMetazoa" id="SMAR013817-PA"/>
    </source>
</evidence>
<evidence type="ECO:0000313" key="3">
    <source>
        <dbReference type="Proteomes" id="UP000014500"/>
    </source>
</evidence>
<reference evidence="2" key="2">
    <citation type="submission" date="2015-02" db="UniProtKB">
        <authorList>
            <consortium name="EnsemblMetazoa"/>
        </authorList>
    </citation>
    <scope>IDENTIFICATION</scope>
</reference>
<feature type="transmembrane region" description="Helical" evidence="1">
    <location>
        <begin position="127"/>
        <end position="151"/>
    </location>
</feature>
<organism evidence="2 3">
    <name type="scientific">Strigamia maritima</name>
    <name type="common">European centipede</name>
    <name type="synonym">Geophilus maritimus</name>
    <dbReference type="NCBI Taxonomy" id="126957"/>
    <lineage>
        <taxon>Eukaryota</taxon>
        <taxon>Metazoa</taxon>
        <taxon>Ecdysozoa</taxon>
        <taxon>Arthropoda</taxon>
        <taxon>Myriapoda</taxon>
        <taxon>Chilopoda</taxon>
        <taxon>Pleurostigmophora</taxon>
        <taxon>Geophilomorpha</taxon>
        <taxon>Linotaeniidae</taxon>
        <taxon>Strigamia</taxon>
    </lineage>
</organism>
<dbReference type="AlphaFoldDB" id="T1JIY6"/>
<dbReference type="Proteomes" id="UP000014500">
    <property type="component" value="Unassembled WGS sequence"/>
</dbReference>
<keyword evidence="1" id="KW-1133">Transmembrane helix</keyword>
<keyword evidence="1" id="KW-0812">Transmembrane</keyword>
<name>T1JIY6_STRMM</name>
<keyword evidence="1" id="KW-0472">Membrane</keyword>
<sequence>MAAKTIYRAVYYETSHSVLYSAYVHLGNLCRMKLDHEEWGWRRLHQLEHRRRSPALCPCRLTGITRKGGHPACLPLYFPSISNRKLAGWARANEHSFSLADPQLSLPSDKALPSLLNILSRRLMQRAYSIATQMHLTFNFALCAICFYMYLVGESEEMR</sequence>
<evidence type="ECO:0000256" key="1">
    <source>
        <dbReference type="SAM" id="Phobius"/>
    </source>
</evidence>
<accession>T1JIY6</accession>
<protein>
    <submittedName>
        <fullName evidence="2">Uncharacterized protein</fullName>
    </submittedName>
</protein>
<dbReference type="HOGENOM" id="CLU_1662996_0_0_1"/>
<proteinExistence type="predicted"/>
<dbReference type="EnsemblMetazoa" id="SMAR013817-RA">
    <property type="protein sequence ID" value="SMAR013817-PA"/>
    <property type="gene ID" value="SMAR013817"/>
</dbReference>